<evidence type="ECO:0000313" key="4">
    <source>
        <dbReference type="Proteomes" id="UP000593741"/>
    </source>
</evidence>
<keyword evidence="4" id="KW-1185">Reference proteome</keyword>
<proteinExistence type="predicted"/>
<dbReference type="InterPro" id="IPR029052">
    <property type="entry name" value="Metallo-depent_PP-like"/>
</dbReference>
<evidence type="ECO:0000313" key="3">
    <source>
        <dbReference type="EMBL" id="QOR56841.1"/>
    </source>
</evidence>
<feature type="region of interest" description="Disordered" evidence="1">
    <location>
        <begin position="262"/>
        <end position="291"/>
    </location>
</feature>
<dbReference type="GO" id="GO:0016787">
    <property type="term" value="F:hydrolase activity"/>
    <property type="evidence" value="ECO:0007669"/>
    <property type="project" value="InterPro"/>
</dbReference>
<reference evidence="3 4" key="1">
    <citation type="submission" date="2020-07" db="EMBL/GenBank/DDBJ databases">
        <title>Taxonomic proposal: Crassvirales, a new order of highly abundant and diverse bacterial viruses.</title>
        <authorList>
            <person name="Shkoporov A.N."/>
            <person name="Stockdale S.R."/>
            <person name="Guerin E."/>
            <person name="Ross R.P."/>
            <person name="Hill C."/>
        </authorList>
    </citation>
    <scope>NUCLEOTIDE SEQUENCE [LARGE SCALE GENOMIC DNA]</scope>
</reference>
<dbReference type="KEGG" id="vg:65130760"/>
<dbReference type="InterPro" id="IPR051693">
    <property type="entry name" value="UPF0046_metallophosphoest"/>
</dbReference>
<evidence type="ECO:0000256" key="1">
    <source>
        <dbReference type="SAM" id="MobiDB-lite"/>
    </source>
</evidence>
<dbReference type="EMBL" id="MT774397">
    <property type="protein sequence ID" value="QOR56841.1"/>
    <property type="molecule type" value="Genomic_DNA"/>
</dbReference>
<name>A0A7M1RSE4_9CAUD</name>
<dbReference type="PANTHER" id="PTHR12905:SF0">
    <property type="entry name" value="CALCINEURIN-LIKE PHOSPHOESTERASE DOMAIN-CONTAINING PROTEIN"/>
    <property type="match status" value="1"/>
</dbReference>
<dbReference type="Gene3D" id="3.60.21.10">
    <property type="match status" value="1"/>
</dbReference>
<dbReference type="PANTHER" id="PTHR12905">
    <property type="entry name" value="METALLOPHOSPHOESTERASE"/>
    <property type="match status" value="1"/>
</dbReference>
<dbReference type="RefSeq" id="YP_010112293.1">
    <property type="nucleotide sequence ID" value="NC_055890.1"/>
</dbReference>
<protein>
    <submittedName>
        <fullName evidence="3">DNA double-strand break repair protein</fullName>
    </submittedName>
</protein>
<sequence>MKICGISDIHGNLYNKIPQCDVLCICGDIIPLNIQRSMDASATWWNRRFTKWANELPCKKIILVPGNHDFYFEKLYKEEAWQEAKEVMRQITNDKVEMLIDESYTYKGVSFYGTPWINPILFQQGRWAFELQDNELYNKIPKCDILITHDNPNYNNALGHYTFGKAKVHLFGHWHEGVSNINHRKYNCSILDNSYNFKEDLNIVTLDFMTQEEITLKTEFIEYLRLVIRDYFKLNGNKPLTLEECNTFLDMQKEFIEALEEDNNEWDTSGSFCSDYDEEEDTPKLELEEAA</sequence>
<organism evidence="3 4">
    <name type="scientific">uncultured phage cr56_1</name>
    <dbReference type="NCBI Taxonomy" id="2772081"/>
    <lineage>
        <taxon>Viruses</taxon>
        <taxon>Duplodnaviria</taxon>
        <taxon>Heunggongvirae</taxon>
        <taxon>Uroviricota</taxon>
        <taxon>Caudoviricetes</taxon>
        <taxon>Crassvirales</taxon>
        <taxon>Suoliviridae</taxon>
        <taxon>Loutivirinae</taxon>
        <taxon>Buchavirus</taxon>
        <taxon>Buchavirus faecalis</taxon>
    </lineage>
</organism>
<dbReference type="Proteomes" id="UP000593741">
    <property type="component" value="Genome"/>
</dbReference>
<dbReference type="SUPFAM" id="SSF56300">
    <property type="entry name" value="Metallo-dependent phosphatases"/>
    <property type="match status" value="1"/>
</dbReference>
<dbReference type="GeneID" id="65130760"/>
<accession>A0A7M1RSE4</accession>
<dbReference type="Pfam" id="PF00149">
    <property type="entry name" value="Metallophos"/>
    <property type="match status" value="1"/>
</dbReference>
<evidence type="ECO:0000259" key="2">
    <source>
        <dbReference type="Pfam" id="PF00149"/>
    </source>
</evidence>
<feature type="compositionally biased region" description="Basic and acidic residues" evidence="1">
    <location>
        <begin position="282"/>
        <end position="291"/>
    </location>
</feature>
<dbReference type="InterPro" id="IPR004843">
    <property type="entry name" value="Calcineurin-like_PHP"/>
</dbReference>
<feature type="domain" description="Calcineurin-like phosphoesterase" evidence="2">
    <location>
        <begin position="1"/>
        <end position="176"/>
    </location>
</feature>